<keyword evidence="4 6" id="KW-1133">Transmembrane helix</keyword>
<comment type="caution">
    <text evidence="7">The sequence shown here is derived from an EMBL/GenBank/DDBJ whole genome shotgun (WGS) entry which is preliminary data.</text>
</comment>
<evidence type="ECO:0000256" key="4">
    <source>
        <dbReference type="ARBA" id="ARBA00022989"/>
    </source>
</evidence>
<feature type="transmembrane region" description="Helical" evidence="6">
    <location>
        <begin position="232"/>
        <end position="255"/>
    </location>
</feature>
<name>A0A6A3C601_HIBSY</name>
<dbReference type="AlphaFoldDB" id="A0A6A3C601"/>
<dbReference type="InterPro" id="IPR044991">
    <property type="entry name" value="TET_plant"/>
</dbReference>
<feature type="transmembrane region" description="Helical" evidence="6">
    <location>
        <begin position="71"/>
        <end position="95"/>
    </location>
</feature>
<dbReference type="GO" id="GO:0009734">
    <property type="term" value="P:auxin-activated signaling pathway"/>
    <property type="evidence" value="ECO:0007669"/>
    <property type="project" value="InterPro"/>
</dbReference>
<dbReference type="PANTHER" id="PTHR32191">
    <property type="entry name" value="TETRASPANIN-8-RELATED"/>
    <property type="match status" value="1"/>
</dbReference>
<dbReference type="OrthoDB" id="664300at2759"/>
<evidence type="ECO:0000256" key="1">
    <source>
        <dbReference type="ARBA" id="ARBA00004141"/>
    </source>
</evidence>
<gene>
    <name evidence="7" type="ORF">F3Y22_tig00010865pilonHSYRG00056</name>
</gene>
<keyword evidence="5 6" id="KW-0472">Membrane</keyword>
<feature type="transmembrane region" description="Helical" evidence="6">
    <location>
        <begin position="41"/>
        <end position="65"/>
    </location>
</feature>
<evidence type="ECO:0000313" key="8">
    <source>
        <dbReference type="Proteomes" id="UP000436088"/>
    </source>
</evidence>
<sequence>MALSNNVIGAINFVAMLLSIPIIGAGIWLANQPDNSCMKIFQWPIITLGVLILVVGLAGFIGAFWRIPVLLTAYLVAMLVLIILLACLVIFIYAVTIRGTGHAEPSRAYLEYHLEDFSIWLQRRVRSSYKWERIKTCLSSTQICPSLNQSYSSPIDFFNAHLSPIESGCCKPPTACGYTIVNPTNWISPISNIADPDCVRWNNDQDQLCYSCNSCKAGLLANLKQEWRKADIILLITLIALICVYVVGCCAFRNAQTEDLFRKYRQGYS</sequence>
<dbReference type="InterPro" id="IPR018499">
    <property type="entry name" value="Tetraspanin/Peripherin"/>
</dbReference>
<reference evidence="7" key="1">
    <citation type="submission" date="2019-09" db="EMBL/GenBank/DDBJ databases">
        <title>Draft genome information of white flower Hibiscus syriacus.</title>
        <authorList>
            <person name="Kim Y.-M."/>
        </authorList>
    </citation>
    <scope>NUCLEOTIDE SEQUENCE [LARGE SCALE GENOMIC DNA]</scope>
    <source>
        <strain evidence="7">YM2019G1</strain>
    </source>
</reference>
<dbReference type="Pfam" id="PF00335">
    <property type="entry name" value="Tetraspanin"/>
    <property type="match status" value="1"/>
</dbReference>
<dbReference type="PRINTS" id="PR00259">
    <property type="entry name" value="TMFOUR"/>
</dbReference>
<evidence type="ECO:0000256" key="6">
    <source>
        <dbReference type="SAM" id="Phobius"/>
    </source>
</evidence>
<accession>A0A6A3C601</accession>
<proteinExistence type="inferred from homology"/>
<feature type="transmembrane region" description="Helical" evidence="6">
    <location>
        <begin position="6"/>
        <end position="29"/>
    </location>
</feature>
<dbReference type="GO" id="GO:0016020">
    <property type="term" value="C:membrane"/>
    <property type="evidence" value="ECO:0007669"/>
    <property type="project" value="UniProtKB-SubCell"/>
</dbReference>
<organism evidence="7 8">
    <name type="scientific">Hibiscus syriacus</name>
    <name type="common">Rose of Sharon</name>
    <dbReference type="NCBI Taxonomy" id="106335"/>
    <lineage>
        <taxon>Eukaryota</taxon>
        <taxon>Viridiplantae</taxon>
        <taxon>Streptophyta</taxon>
        <taxon>Embryophyta</taxon>
        <taxon>Tracheophyta</taxon>
        <taxon>Spermatophyta</taxon>
        <taxon>Magnoliopsida</taxon>
        <taxon>eudicotyledons</taxon>
        <taxon>Gunneridae</taxon>
        <taxon>Pentapetalae</taxon>
        <taxon>rosids</taxon>
        <taxon>malvids</taxon>
        <taxon>Malvales</taxon>
        <taxon>Malvaceae</taxon>
        <taxon>Malvoideae</taxon>
        <taxon>Hibiscus</taxon>
    </lineage>
</organism>
<keyword evidence="3 6" id="KW-0812">Transmembrane</keyword>
<protein>
    <submittedName>
        <fullName evidence="7">Protein TORNADO 2</fullName>
    </submittedName>
</protein>
<dbReference type="EMBL" id="VEPZ02000482">
    <property type="protein sequence ID" value="KAE8724164.1"/>
    <property type="molecule type" value="Genomic_DNA"/>
</dbReference>
<evidence type="ECO:0000256" key="5">
    <source>
        <dbReference type="ARBA" id="ARBA00023136"/>
    </source>
</evidence>
<evidence type="ECO:0000256" key="3">
    <source>
        <dbReference type="ARBA" id="ARBA00022692"/>
    </source>
</evidence>
<comment type="subcellular location">
    <subcellularLocation>
        <location evidence="1">Membrane</location>
        <topology evidence="1">Multi-pass membrane protein</topology>
    </subcellularLocation>
</comment>
<keyword evidence="8" id="KW-1185">Reference proteome</keyword>
<evidence type="ECO:0000256" key="2">
    <source>
        <dbReference type="ARBA" id="ARBA00006840"/>
    </source>
</evidence>
<dbReference type="Proteomes" id="UP000436088">
    <property type="component" value="Unassembled WGS sequence"/>
</dbReference>
<comment type="similarity">
    <text evidence="2">Belongs to the tetraspanin (TM4SF) family.</text>
</comment>
<evidence type="ECO:0000313" key="7">
    <source>
        <dbReference type="EMBL" id="KAE8724164.1"/>
    </source>
</evidence>